<dbReference type="InterPro" id="IPR001660">
    <property type="entry name" value="SAM"/>
</dbReference>
<dbReference type="GO" id="GO:0010468">
    <property type="term" value="P:regulation of gene expression"/>
    <property type="evidence" value="ECO:0007669"/>
    <property type="project" value="TreeGrafter"/>
</dbReference>
<dbReference type="PANTHER" id="PTHR46040">
    <property type="entry name" value="HIGH MOBILITY GROUP PROTEIN 2"/>
    <property type="match status" value="1"/>
</dbReference>
<evidence type="ECO:0000313" key="7">
    <source>
        <dbReference type="Proteomes" id="UP000799302"/>
    </source>
</evidence>
<dbReference type="OrthoDB" id="1919336at2759"/>
<feature type="compositionally biased region" description="Basic and acidic residues" evidence="4">
    <location>
        <begin position="81"/>
        <end position="94"/>
    </location>
</feature>
<evidence type="ECO:0000256" key="4">
    <source>
        <dbReference type="SAM" id="MobiDB-lite"/>
    </source>
</evidence>
<feature type="DNA-binding region" description="HMG box" evidence="3">
    <location>
        <begin position="129"/>
        <end position="195"/>
    </location>
</feature>
<dbReference type="Gene3D" id="1.10.30.10">
    <property type="entry name" value="High mobility group box domain"/>
    <property type="match status" value="1"/>
</dbReference>
<dbReference type="GO" id="GO:0003677">
    <property type="term" value="F:DNA binding"/>
    <property type="evidence" value="ECO:0007669"/>
    <property type="project" value="UniProtKB-UniRule"/>
</dbReference>
<keyword evidence="7" id="KW-1185">Reference proteome</keyword>
<dbReference type="InterPro" id="IPR036910">
    <property type="entry name" value="HMG_box_dom_sf"/>
</dbReference>
<feature type="domain" description="HMG box" evidence="5">
    <location>
        <begin position="129"/>
        <end position="195"/>
    </location>
</feature>
<dbReference type="EMBL" id="MU004239">
    <property type="protein sequence ID" value="KAF2665969.1"/>
    <property type="molecule type" value="Genomic_DNA"/>
</dbReference>
<dbReference type="SUPFAM" id="SSF47095">
    <property type="entry name" value="HMG-box"/>
    <property type="match status" value="1"/>
</dbReference>
<dbReference type="AlphaFoldDB" id="A0A6A6U103"/>
<gene>
    <name evidence="6" type="ORF">BT63DRAFT_45295</name>
</gene>
<dbReference type="InterPro" id="IPR013761">
    <property type="entry name" value="SAM/pointed_sf"/>
</dbReference>
<feature type="compositionally biased region" description="Polar residues" evidence="4">
    <location>
        <begin position="230"/>
        <end position="274"/>
    </location>
</feature>
<proteinExistence type="predicted"/>
<evidence type="ECO:0000256" key="2">
    <source>
        <dbReference type="ARBA" id="ARBA00023242"/>
    </source>
</evidence>
<dbReference type="PANTHER" id="PTHR46040:SF3">
    <property type="entry name" value="HIGH MOBILITY GROUP PROTEIN 2"/>
    <property type="match status" value="1"/>
</dbReference>
<dbReference type="Pfam" id="PF00536">
    <property type="entry name" value="SAM_1"/>
    <property type="match status" value="1"/>
</dbReference>
<dbReference type="InterPro" id="IPR051965">
    <property type="entry name" value="ChromReg_NeuronalGeneExpr"/>
</dbReference>
<dbReference type="Pfam" id="PF00505">
    <property type="entry name" value="HMG_box"/>
    <property type="match status" value="1"/>
</dbReference>
<dbReference type="PROSITE" id="PS50118">
    <property type="entry name" value="HMG_BOX_2"/>
    <property type="match status" value="1"/>
</dbReference>
<dbReference type="Gene3D" id="1.10.150.50">
    <property type="entry name" value="Transcription Factor, Ets-1"/>
    <property type="match status" value="1"/>
</dbReference>
<feature type="compositionally biased region" description="Polar residues" evidence="4">
    <location>
        <begin position="342"/>
        <end position="365"/>
    </location>
</feature>
<evidence type="ECO:0000313" key="6">
    <source>
        <dbReference type="EMBL" id="KAF2665969.1"/>
    </source>
</evidence>
<evidence type="ECO:0000256" key="3">
    <source>
        <dbReference type="PROSITE-ProRule" id="PRU00267"/>
    </source>
</evidence>
<keyword evidence="2 3" id="KW-0539">Nucleus</keyword>
<feature type="region of interest" description="Disordered" evidence="4">
    <location>
        <begin position="216"/>
        <end position="316"/>
    </location>
</feature>
<evidence type="ECO:0000256" key="1">
    <source>
        <dbReference type="ARBA" id="ARBA00023125"/>
    </source>
</evidence>
<name>A0A6A6U103_9PEZI</name>
<accession>A0A6A6U103</accession>
<feature type="region of interest" description="Disordered" evidence="4">
    <location>
        <begin position="329"/>
        <end position="365"/>
    </location>
</feature>
<sequence length="502" mass="55073">MTDLSDRFARLGLTEYFPSFVTEGFDTWETVLDITESDLTYLNVKLGHRRKLQRAIAEYRGQPPDRALAPELSKSSIDPACRSDDSGTERKDSAPRVSNSSATGSGNPPVTTGTKRKYRRHPKPDTNAPERPPSAYVIFSNQIREELKGQELSFTEIAKVVGERWQVLSPQIRETCEQQANAAKERYYTELAEYKKTRAYASYQEYLLEFKAKHSVPRTADGKRSRLESEPSSIASYTTPTGEHQNSMLERPSSHQSAPSLSTGVTRSSGSSPPGANHSAFRRPTSSSPALRTEQLHSPRRADAYSPGAGTNPPAQEYRAIGIGRSNAADSWHRDTGVPASIPSTANHSGSHTGSQAPYQSRNTDTWQSRDVDIVQHGTQHTHNHFPALTRRQSRESISNPPPLVRAGSTLSSLESVTQPSIVPNLLPTIEGAKQIPTPTRTLPQPVVTMASRGPVNLVEGHTLPPLVAPIRDGHGQRAANWPALLRATELAREDLNDGEAD</sequence>
<keyword evidence="1 3" id="KW-0238">DNA-binding</keyword>
<feature type="compositionally biased region" description="Basic and acidic residues" evidence="4">
    <location>
        <begin position="220"/>
        <end position="229"/>
    </location>
</feature>
<feature type="compositionally biased region" description="Polar residues" evidence="4">
    <location>
        <begin position="96"/>
        <end position="113"/>
    </location>
</feature>
<dbReference type="GO" id="GO:0005634">
    <property type="term" value="C:nucleus"/>
    <property type="evidence" value="ECO:0007669"/>
    <property type="project" value="UniProtKB-UniRule"/>
</dbReference>
<dbReference type="InterPro" id="IPR009071">
    <property type="entry name" value="HMG_box_dom"/>
</dbReference>
<organism evidence="6 7">
    <name type="scientific">Microthyrium microscopicum</name>
    <dbReference type="NCBI Taxonomy" id="703497"/>
    <lineage>
        <taxon>Eukaryota</taxon>
        <taxon>Fungi</taxon>
        <taxon>Dikarya</taxon>
        <taxon>Ascomycota</taxon>
        <taxon>Pezizomycotina</taxon>
        <taxon>Dothideomycetes</taxon>
        <taxon>Dothideomycetes incertae sedis</taxon>
        <taxon>Microthyriales</taxon>
        <taxon>Microthyriaceae</taxon>
        <taxon>Microthyrium</taxon>
    </lineage>
</organism>
<feature type="compositionally biased region" description="Basic and acidic residues" evidence="4">
    <location>
        <begin position="294"/>
        <end position="303"/>
    </location>
</feature>
<feature type="region of interest" description="Disordered" evidence="4">
    <location>
        <begin position="61"/>
        <end position="135"/>
    </location>
</feature>
<evidence type="ECO:0000259" key="5">
    <source>
        <dbReference type="PROSITE" id="PS50118"/>
    </source>
</evidence>
<protein>
    <recommendedName>
        <fullName evidence="5">HMG box domain-containing protein</fullName>
    </recommendedName>
</protein>
<dbReference type="SUPFAM" id="SSF47769">
    <property type="entry name" value="SAM/Pointed domain"/>
    <property type="match status" value="1"/>
</dbReference>
<dbReference type="SMART" id="SM00398">
    <property type="entry name" value="HMG"/>
    <property type="match status" value="1"/>
</dbReference>
<dbReference type="Proteomes" id="UP000799302">
    <property type="component" value="Unassembled WGS sequence"/>
</dbReference>
<reference evidence="6" key="1">
    <citation type="journal article" date="2020" name="Stud. Mycol.">
        <title>101 Dothideomycetes genomes: a test case for predicting lifestyles and emergence of pathogens.</title>
        <authorList>
            <person name="Haridas S."/>
            <person name="Albert R."/>
            <person name="Binder M."/>
            <person name="Bloem J."/>
            <person name="Labutti K."/>
            <person name="Salamov A."/>
            <person name="Andreopoulos B."/>
            <person name="Baker S."/>
            <person name="Barry K."/>
            <person name="Bills G."/>
            <person name="Bluhm B."/>
            <person name="Cannon C."/>
            <person name="Castanera R."/>
            <person name="Culley D."/>
            <person name="Daum C."/>
            <person name="Ezra D."/>
            <person name="Gonzalez J."/>
            <person name="Henrissat B."/>
            <person name="Kuo A."/>
            <person name="Liang C."/>
            <person name="Lipzen A."/>
            <person name="Lutzoni F."/>
            <person name="Magnuson J."/>
            <person name="Mondo S."/>
            <person name="Nolan M."/>
            <person name="Ohm R."/>
            <person name="Pangilinan J."/>
            <person name="Park H.-J."/>
            <person name="Ramirez L."/>
            <person name="Alfaro M."/>
            <person name="Sun H."/>
            <person name="Tritt A."/>
            <person name="Yoshinaga Y."/>
            <person name="Zwiers L.-H."/>
            <person name="Turgeon B."/>
            <person name="Goodwin S."/>
            <person name="Spatafora J."/>
            <person name="Crous P."/>
            <person name="Grigoriev I."/>
        </authorList>
    </citation>
    <scope>NUCLEOTIDE SEQUENCE</scope>
    <source>
        <strain evidence="6">CBS 115976</strain>
    </source>
</reference>